<dbReference type="OrthoDB" id="208854at2"/>
<dbReference type="AlphaFoldDB" id="A0A518CUB7"/>
<organism evidence="2 3">
    <name type="scientific">Polystyrenella longa</name>
    <dbReference type="NCBI Taxonomy" id="2528007"/>
    <lineage>
        <taxon>Bacteria</taxon>
        <taxon>Pseudomonadati</taxon>
        <taxon>Planctomycetota</taxon>
        <taxon>Planctomycetia</taxon>
        <taxon>Planctomycetales</taxon>
        <taxon>Planctomycetaceae</taxon>
        <taxon>Polystyrenella</taxon>
    </lineage>
</organism>
<dbReference type="KEGG" id="plon:Pla110_45610"/>
<feature type="region of interest" description="Disordered" evidence="1">
    <location>
        <begin position="615"/>
        <end position="655"/>
    </location>
</feature>
<evidence type="ECO:0000313" key="2">
    <source>
        <dbReference type="EMBL" id="QDU82798.1"/>
    </source>
</evidence>
<feature type="compositionally biased region" description="Basic and acidic residues" evidence="1">
    <location>
        <begin position="625"/>
        <end position="640"/>
    </location>
</feature>
<reference evidence="2 3" key="1">
    <citation type="submission" date="2019-02" db="EMBL/GenBank/DDBJ databases">
        <title>Deep-cultivation of Planctomycetes and their phenomic and genomic characterization uncovers novel biology.</title>
        <authorList>
            <person name="Wiegand S."/>
            <person name="Jogler M."/>
            <person name="Boedeker C."/>
            <person name="Pinto D."/>
            <person name="Vollmers J."/>
            <person name="Rivas-Marin E."/>
            <person name="Kohn T."/>
            <person name="Peeters S.H."/>
            <person name="Heuer A."/>
            <person name="Rast P."/>
            <person name="Oberbeckmann S."/>
            <person name="Bunk B."/>
            <person name="Jeske O."/>
            <person name="Meyerdierks A."/>
            <person name="Storesund J.E."/>
            <person name="Kallscheuer N."/>
            <person name="Luecker S."/>
            <person name="Lage O.M."/>
            <person name="Pohl T."/>
            <person name="Merkel B.J."/>
            <person name="Hornburger P."/>
            <person name="Mueller R.-W."/>
            <person name="Bruemmer F."/>
            <person name="Labrenz M."/>
            <person name="Spormann A.M."/>
            <person name="Op den Camp H."/>
            <person name="Overmann J."/>
            <person name="Amann R."/>
            <person name="Jetten M.S.M."/>
            <person name="Mascher T."/>
            <person name="Medema M.H."/>
            <person name="Devos D.P."/>
            <person name="Kaster A.-K."/>
            <person name="Ovreas L."/>
            <person name="Rohde M."/>
            <person name="Galperin M.Y."/>
            <person name="Jogler C."/>
        </authorList>
    </citation>
    <scope>NUCLEOTIDE SEQUENCE [LARGE SCALE GENOMIC DNA]</scope>
    <source>
        <strain evidence="2 3">Pla110</strain>
    </source>
</reference>
<evidence type="ECO:0000256" key="1">
    <source>
        <dbReference type="SAM" id="MobiDB-lite"/>
    </source>
</evidence>
<name>A0A518CUB7_9PLAN</name>
<proteinExistence type="predicted"/>
<dbReference type="EMBL" id="CP036281">
    <property type="protein sequence ID" value="QDU82798.1"/>
    <property type="molecule type" value="Genomic_DNA"/>
</dbReference>
<keyword evidence="3" id="KW-1185">Reference proteome</keyword>
<accession>A0A518CUB7</accession>
<gene>
    <name evidence="2" type="ORF">Pla110_45610</name>
</gene>
<evidence type="ECO:0008006" key="4">
    <source>
        <dbReference type="Google" id="ProtNLM"/>
    </source>
</evidence>
<dbReference type="RefSeq" id="WP_144999286.1">
    <property type="nucleotide sequence ID" value="NZ_CP036281.1"/>
</dbReference>
<evidence type="ECO:0000313" key="3">
    <source>
        <dbReference type="Proteomes" id="UP000317178"/>
    </source>
</evidence>
<dbReference type="Proteomes" id="UP000317178">
    <property type="component" value="Chromosome"/>
</dbReference>
<feature type="compositionally biased region" description="Pro residues" evidence="1">
    <location>
        <begin position="645"/>
        <end position="655"/>
    </location>
</feature>
<protein>
    <recommendedName>
        <fullName evidence="4">DUF3352 domain-containing protein</fullName>
    </recommendedName>
</protein>
<sequence>MLDGIRCFAALLGLAGWLTWGATASLMAQEEVTVESLIQVDPVFYLSTDGLEQHREAFEQTAAYKAFYESGMVDAVFKLVDQFGEEGQLAKEVGQHLLDHGASIAVNLPEPGQLPIPRVTVVLPEAAGYHDQLKSLVIQFLEQEELPVVQEEIEIEGRTVFKLIAPKPPLVEAALWSEGNHLVLAVGIGAAHATIKVAEGKVGDITNSRCWKEYIVPAAAENPMVSRCWLDFAQIRTNYGQIPIPAPDEKGFITVNQFLEIIGLHEFGAAIMFSSLAGEETVRSFVIEVPSPSQGVMTFWDPAPLELDQEFTLPPNLIMFGANSMEWSRIYAAGWKIADGMVSHLNPAELQEFRELKAHVPEIIGFDPQELLGCLGGGTYVCLSASPGIFSIPNAWIRQKVEDEEKLKQMLAMLAERIEPLLIEAEGVVSIRQSVINDKEVMTFSLAGAFTPSLVVSDGWLMISSSTQGLKSYWLREQGKLPTYEPEPRTAARLKNLPEGTISYGITDPTFSYQQLLSVIPMYIGIGQQALIKEGVLPPDVPLPDFPPVELVTQHIKPSFTVVWRDEEKLYAETYSTVPEVSLGVASGSIMVALLLPAVQQAREAARRVQLRQEMQEGYDLENGPLERREKELDRPEPRPRPGKPRPLPLPAPEQ</sequence>